<dbReference type="EMBL" id="JAAECE010000008">
    <property type="protein sequence ID" value="KAF1798002.1"/>
    <property type="molecule type" value="Genomic_DNA"/>
</dbReference>
<dbReference type="Pfam" id="PF05199">
    <property type="entry name" value="GMC_oxred_C"/>
    <property type="match status" value="1"/>
</dbReference>
<dbReference type="PIRSF" id="PIRSF028937">
    <property type="entry name" value="Lg_Ch_AO"/>
    <property type="match status" value="1"/>
</dbReference>
<keyword evidence="9" id="KW-1133">Transmembrane helix</keyword>
<proteinExistence type="inferred from homology"/>
<dbReference type="GO" id="GO:0016020">
    <property type="term" value="C:membrane"/>
    <property type="evidence" value="ECO:0007669"/>
    <property type="project" value="UniProtKB-SubCell"/>
</dbReference>
<comment type="subcellular location">
    <subcellularLocation>
        <location evidence="3">Membrane</location>
    </subcellularLocation>
</comment>
<keyword evidence="6" id="KW-0285">Flavoprotein</keyword>
<gene>
    <name evidence="17" type="ORF">FB192DRAFT_1166853</name>
</gene>
<feature type="active site" description="Proton acceptor" evidence="13">
    <location>
        <position position="641"/>
    </location>
</feature>
<evidence type="ECO:0000259" key="16">
    <source>
        <dbReference type="Pfam" id="PF05199"/>
    </source>
</evidence>
<name>A0A8H4EXD6_MUCCL</name>
<evidence type="ECO:0000256" key="7">
    <source>
        <dbReference type="ARBA" id="ARBA00022692"/>
    </source>
</evidence>
<evidence type="ECO:0000256" key="10">
    <source>
        <dbReference type="ARBA" id="ARBA00023002"/>
    </source>
</evidence>
<dbReference type="Pfam" id="PF00890">
    <property type="entry name" value="FAD_binding_2"/>
    <property type="match status" value="1"/>
</dbReference>
<dbReference type="AlphaFoldDB" id="A0A8H4EXD6"/>
<dbReference type="PRINTS" id="PR00411">
    <property type="entry name" value="PNDRDTASEI"/>
</dbReference>
<keyword evidence="11" id="KW-0472">Membrane</keyword>
<evidence type="ECO:0000256" key="4">
    <source>
        <dbReference type="ARBA" id="ARBA00010790"/>
    </source>
</evidence>
<dbReference type="Gene3D" id="3.50.50.60">
    <property type="entry name" value="FAD/NAD(P)-binding domain"/>
    <property type="match status" value="2"/>
</dbReference>
<evidence type="ECO:0000313" key="17">
    <source>
        <dbReference type="EMBL" id="KAF1798002.1"/>
    </source>
</evidence>
<dbReference type="SUPFAM" id="SSF51905">
    <property type="entry name" value="FAD/NAD(P)-binding domain"/>
    <property type="match status" value="1"/>
</dbReference>
<dbReference type="InterPro" id="IPR036188">
    <property type="entry name" value="FAD/NAD-bd_sf"/>
</dbReference>
<dbReference type="PANTHER" id="PTHR46056:SF12">
    <property type="entry name" value="LONG-CHAIN-ALCOHOL OXIDASE"/>
    <property type="match status" value="1"/>
</dbReference>
<comment type="catalytic activity">
    <reaction evidence="1 12">
        <text>a long-chain primary fatty alcohol + O2 = a long-chain fatty aldehyde + H2O2</text>
        <dbReference type="Rhea" id="RHEA:22756"/>
        <dbReference type="ChEBI" id="CHEBI:15379"/>
        <dbReference type="ChEBI" id="CHEBI:16240"/>
        <dbReference type="ChEBI" id="CHEBI:17176"/>
        <dbReference type="ChEBI" id="CHEBI:77396"/>
        <dbReference type="EC" id="1.1.3.20"/>
    </reaction>
</comment>
<evidence type="ECO:0000259" key="14">
    <source>
        <dbReference type="Pfam" id="PF00732"/>
    </source>
</evidence>
<dbReference type="InterPro" id="IPR000172">
    <property type="entry name" value="GMC_OxRdtase_N"/>
</dbReference>
<dbReference type="PANTHER" id="PTHR46056">
    <property type="entry name" value="LONG-CHAIN-ALCOHOL OXIDASE"/>
    <property type="match status" value="1"/>
</dbReference>
<evidence type="ECO:0000259" key="15">
    <source>
        <dbReference type="Pfam" id="PF00890"/>
    </source>
</evidence>
<organism evidence="17 18">
    <name type="scientific">Mucor circinelloides f. lusitanicus</name>
    <name type="common">Mucor racemosus var. lusitanicus</name>
    <dbReference type="NCBI Taxonomy" id="29924"/>
    <lineage>
        <taxon>Eukaryota</taxon>
        <taxon>Fungi</taxon>
        <taxon>Fungi incertae sedis</taxon>
        <taxon>Mucoromycota</taxon>
        <taxon>Mucoromycotina</taxon>
        <taxon>Mucoromycetes</taxon>
        <taxon>Mucorales</taxon>
        <taxon>Mucorineae</taxon>
        <taxon>Mucoraceae</taxon>
        <taxon>Mucor</taxon>
    </lineage>
</organism>
<evidence type="ECO:0000256" key="3">
    <source>
        <dbReference type="ARBA" id="ARBA00004370"/>
    </source>
</evidence>
<keyword evidence="7" id="KW-0812">Transmembrane</keyword>
<dbReference type="GO" id="GO:0050660">
    <property type="term" value="F:flavin adenine dinucleotide binding"/>
    <property type="evidence" value="ECO:0007669"/>
    <property type="project" value="InterPro"/>
</dbReference>
<evidence type="ECO:0000313" key="18">
    <source>
        <dbReference type="Proteomes" id="UP000469890"/>
    </source>
</evidence>
<dbReference type="GO" id="GO:0046577">
    <property type="term" value="F:long-chain-alcohol oxidase activity"/>
    <property type="evidence" value="ECO:0007669"/>
    <property type="project" value="UniProtKB-EC"/>
</dbReference>
<feature type="domain" description="Glucose-methanol-choline oxidoreductase N-terminal" evidence="14">
    <location>
        <begin position="252"/>
        <end position="464"/>
    </location>
</feature>
<dbReference type="Proteomes" id="UP000469890">
    <property type="component" value="Unassembled WGS sequence"/>
</dbReference>
<evidence type="ECO:0000256" key="8">
    <source>
        <dbReference type="ARBA" id="ARBA00022827"/>
    </source>
</evidence>
<reference evidence="17 18" key="1">
    <citation type="submission" date="2019-09" db="EMBL/GenBank/DDBJ databases">
        <authorList>
            <consortium name="DOE Joint Genome Institute"/>
            <person name="Mondo S.J."/>
            <person name="Navarro-Mendoza M.I."/>
            <person name="Perez-Arques C."/>
            <person name="Panchal S."/>
            <person name="Nicolas F.E."/>
            <person name="Ganguly P."/>
            <person name="Pangilinan J."/>
            <person name="Grigoriev I."/>
            <person name="Heitman J."/>
            <person name="Sanya K."/>
            <person name="Garre V."/>
        </authorList>
    </citation>
    <scope>NUCLEOTIDE SEQUENCE [LARGE SCALE GENOMIC DNA]</scope>
    <source>
        <strain evidence="17 18">MU402</strain>
    </source>
</reference>
<accession>A0A8H4EXD6</accession>
<dbReference type="InterPro" id="IPR012400">
    <property type="entry name" value="Long_Oxdase"/>
</dbReference>
<dbReference type="InterPro" id="IPR003953">
    <property type="entry name" value="FAD-dep_OxRdtase_2_FAD-bd"/>
</dbReference>
<sequence length="710" mass="77310">MMAQAKYPPLELSSSQAKMLGAIFDTVIAQLTPEEEQAIKQKIQGKEDVYQVSVDQVAAISQLSATSLQIPSVVVDFFSTHVAPEKRADLLRVLDILATRPGSFLLTGHWTPLPQLTRQQREDIMLKWKNSSLPSLRNLFKILSNLCLYNAYSRTHSPLIDSIGHNAANGDAFFENHPDYSPVEHERIPMMQTEEATRGDPLEFDVVVVGSGAGGGVAACELAKAGYSVLVIEKGKYYHQSEMVHEEETCYTNMYDGGTSTTSTSGSIQCLSGATLGGGTALNYLVSLKPQHFVREEWAKQGLDYFASTQFSRDLDKVFDRIGASQDNILETKTNGKFEQGCHELGYPIEKVFVNTGGKAHHCSRCMMGCKSGIKNSTANTWLLDALHHGARFLDRTLVTRVVTNDRGGTKAIGVECQIHDAQQPVFIRAKKVIVACGALRTPGLLKASGLSNGNIGKHLRLQPIMFGFGFFDEAMRQMDGPLISRVCNASDDCHGDQYGAKIEEGLMLPGGLASKVPWYGAAKHKELMLRHKSVASFVNVVRDKDSVGVVTFDPASATPVYEYALSKHDAKSLTICIQRNMRILAAAGARELYTSQANVEGFAFNDDEASSADNPRFNRWLDKVGKAGISAVSTPLVSVHQLGSCRMGTTPKSSVVQPTGETWECKNIYIADGSVFPTAVGVNPMVTIEAIALHVSRHVVSTLAASSRL</sequence>
<keyword evidence="8" id="KW-0274">FAD</keyword>
<evidence type="ECO:0000256" key="5">
    <source>
        <dbReference type="ARBA" id="ARBA00013125"/>
    </source>
</evidence>
<evidence type="ECO:0000256" key="1">
    <source>
        <dbReference type="ARBA" id="ARBA00000920"/>
    </source>
</evidence>
<evidence type="ECO:0000256" key="2">
    <source>
        <dbReference type="ARBA" id="ARBA00003842"/>
    </source>
</evidence>
<dbReference type="InterPro" id="IPR007867">
    <property type="entry name" value="GMC_OxRtase_C"/>
</dbReference>
<comment type="caution">
    <text evidence="17">The sequence shown here is derived from an EMBL/GenBank/DDBJ whole genome shotgun (WGS) entry which is preliminary data.</text>
</comment>
<dbReference type="EC" id="1.1.3.20" evidence="5 12"/>
<feature type="domain" description="FAD-dependent oxidoreductase 2 FAD-binding" evidence="15">
    <location>
        <begin position="205"/>
        <end position="237"/>
    </location>
</feature>
<evidence type="ECO:0000256" key="11">
    <source>
        <dbReference type="ARBA" id="ARBA00023136"/>
    </source>
</evidence>
<protein>
    <recommendedName>
        <fullName evidence="5 12">Long-chain-alcohol oxidase</fullName>
        <ecNumber evidence="5 12">1.1.3.20</ecNumber>
    </recommendedName>
</protein>
<comment type="similarity">
    <text evidence="4 12">Belongs to the GMC oxidoreductase family.</text>
</comment>
<evidence type="ECO:0000256" key="13">
    <source>
        <dbReference type="PIRSR" id="PIRSR028937-1"/>
    </source>
</evidence>
<evidence type="ECO:0000256" key="9">
    <source>
        <dbReference type="ARBA" id="ARBA00022989"/>
    </source>
</evidence>
<dbReference type="Pfam" id="PF00732">
    <property type="entry name" value="GMC_oxred_N"/>
    <property type="match status" value="1"/>
</dbReference>
<evidence type="ECO:0000256" key="6">
    <source>
        <dbReference type="ARBA" id="ARBA00022630"/>
    </source>
</evidence>
<keyword evidence="10 12" id="KW-0560">Oxidoreductase</keyword>
<evidence type="ECO:0000256" key="12">
    <source>
        <dbReference type="PIRNR" id="PIRNR028937"/>
    </source>
</evidence>
<comment type="function">
    <text evidence="2">Long-chain fatty alcohol oxidase involved in the omega-oxidation pathway of lipid degradation.</text>
</comment>
<feature type="domain" description="Glucose-methanol-choline oxidoreductase C-terminal" evidence="16">
    <location>
        <begin position="551"/>
        <end position="693"/>
    </location>
</feature>